<gene>
    <name evidence="1" type="ORF">CP500_018450</name>
</gene>
<protein>
    <submittedName>
        <fullName evidence="1">DUF4276 domain-containing protein</fullName>
    </submittedName>
</protein>
<keyword evidence="2" id="KW-1185">Reference proteome</keyword>
<name>A0A2G4EXX7_9CYAN</name>
<evidence type="ECO:0000313" key="2">
    <source>
        <dbReference type="Proteomes" id="UP000226442"/>
    </source>
</evidence>
<comment type="caution">
    <text evidence="1">The sequence shown here is derived from an EMBL/GenBank/DDBJ whole genome shotgun (WGS) entry which is preliminary data.</text>
</comment>
<dbReference type="Pfam" id="PF14103">
    <property type="entry name" value="DUF4276"/>
    <property type="match status" value="1"/>
</dbReference>
<dbReference type="OrthoDB" id="459394at2"/>
<dbReference type="EMBL" id="NXIB02000132">
    <property type="protein sequence ID" value="PHX54017.1"/>
    <property type="molecule type" value="Genomic_DNA"/>
</dbReference>
<organism evidence="1 2">
    <name type="scientific">Tychonema bourrellyi FEM_GT703</name>
    <dbReference type="NCBI Taxonomy" id="2040638"/>
    <lineage>
        <taxon>Bacteria</taxon>
        <taxon>Bacillati</taxon>
        <taxon>Cyanobacteriota</taxon>
        <taxon>Cyanophyceae</taxon>
        <taxon>Oscillatoriophycideae</taxon>
        <taxon>Oscillatoriales</taxon>
        <taxon>Microcoleaceae</taxon>
        <taxon>Tychonema</taxon>
    </lineage>
</organism>
<sequence>MVREIRIYIEGIGDESEDESTTENVPQIRPGFRSKIPAGKETTAGLRAGFAHLFKELYDLAESKGIKILSIMSGSRRDACQDFLISLEYYPDAFNVLLVDSESLVSETHTPWEHLRSRKDDQPWILATQGLDDACCHLMVQTMEAWFIADIDALSKFYNGGFKEDYLHQRLGNQSVEKVSKYNLSQWLKSATNKTSKGKYHKTGHAPKLLALLDVDKVRKASPSCDRLFTTITKIIEMT</sequence>
<dbReference type="Proteomes" id="UP000226442">
    <property type="component" value="Unassembled WGS sequence"/>
</dbReference>
<proteinExistence type="predicted"/>
<accession>A0A2G4EXX7</accession>
<reference evidence="1" key="1">
    <citation type="submission" date="2017-10" db="EMBL/GenBank/DDBJ databases">
        <title>Draft genome sequence of the planktic cyanobacteria Tychonema bourrellyi isolated from alpine lentic freshwater.</title>
        <authorList>
            <person name="Tett A."/>
            <person name="Armanini F."/>
            <person name="Asnicar F."/>
            <person name="Boscaini A."/>
            <person name="Pasolli E."/>
            <person name="Zolfo M."/>
            <person name="Donati C."/>
            <person name="Salmaso N."/>
            <person name="Segata N."/>
        </authorList>
    </citation>
    <scope>NUCLEOTIDE SEQUENCE</scope>
    <source>
        <strain evidence="1">FEM_GT703</strain>
    </source>
</reference>
<dbReference type="RefSeq" id="WP_096828210.1">
    <property type="nucleotide sequence ID" value="NZ_NXIB02000132.1"/>
</dbReference>
<evidence type="ECO:0000313" key="1">
    <source>
        <dbReference type="EMBL" id="PHX54017.1"/>
    </source>
</evidence>
<dbReference type="InterPro" id="IPR025455">
    <property type="entry name" value="DUF4276"/>
</dbReference>
<dbReference type="AlphaFoldDB" id="A0A2G4EXX7"/>